<dbReference type="Pfam" id="PF12705">
    <property type="entry name" value="PDDEXK_1"/>
    <property type="match status" value="1"/>
</dbReference>
<name>A0AAV3WT85_9LACT</name>
<dbReference type="AlphaFoldDB" id="A0AAV3WT85"/>
<dbReference type="InterPro" id="IPR011604">
    <property type="entry name" value="PDDEXK-like_dom_sf"/>
</dbReference>
<dbReference type="EMBL" id="BKBI01000010">
    <property type="protein sequence ID" value="GEQ36030.1"/>
    <property type="molecule type" value="Genomic_DNA"/>
</dbReference>
<evidence type="ECO:0000256" key="8">
    <source>
        <dbReference type="SAM" id="MobiDB-lite"/>
    </source>
</evidence>
<evidence type="ECO:0000256" key="1">
    <source>
        <dbReference type="ARBA" id="ARBA00022741"/>
    </source>
</evidence>
<feature type="domain" description="PD-(D/E)XK endonuclease-like" evidence="9">
    <location>
        <begin position="4"/>
        <end position="236"/>
    </location>
</feature>
<evidence type="ECO:0000256" key="7">
    <source>
        <dbReference type="ARBA" id="ARBA00023204"/>
    </source>
</evidence>
<evidence type="ECO:0000256" key="6">
    <source>
        <dbReference type="ARBA" id="ARBA00023125"/>
    </source>
</evidence>
<evidence type="ECO:0000313" key="11">
    <source>
        <dbReference type="Proteomes" id="UP000887127"/>
    </source>
</evidence>
<dbReference type="Pfam" id="PF13479">
    <property type="entry name" value="AAA_24"/>
    <property type="match status" value="1"/>
</dbReference>
<dbReference type="GO" id="GO:0016787">
    <property type="term" value="F:hydrolase activity"/>
    <property type="evidence" value="ECO:0007669"/>
    <property type="project" value="UniProtKB-KW"/>
</dbReference>
<dbReference type="GeneID" id="96911547"/>
<keyword evidence="2" id="KW-0227">DNA damage</keyword>
<gene>
    <name evidence="10" type="ORF">M132T_15380</name>
</gene>
<dbReference type="GO" id="GO:0004386">
    <property type="term" value="F:helicase activity"/>
    <property type="evidence" value="ECO:0007669"/>
    <property type="project" value="UniProtKB-KW"/>
</dbReference>
<feature type="region of interest" description="Disordered" evidence="8">
    <location>
        <begin position="510"/>
        <end position="629"/>
    </location>
</feature>
<keyword evidence="3" id="KW-0378">Hydrolase</keyword>
<dbReference type="InterPro" id="IPR038726">
    <property type="entry name" value="PDDEXK_AddAB-type"/>
</dbReference>
<feature type="compositionally biased region" description="Acidic residues" evidence="8">
    <location>
        <begin position="525"/>
        <end position="538"/>
    </location>
</feature>
<dbReference type="Gene3D" id="3.90.320.10">
    <property type="match status" value="1"/>
</dbReference>
<evidence type="ECO:0000256" key="5">
    <source>
        <dbReference type="ARBA" id="ARBA00022840"/>
    </source>
</evidence>
<evidence type="ECO:0000256" key="2">
    <source>
        <dbReference type="ARBA" id="ARBA00022763"/>
    </source>
</evidence>
<feature type="compositionally biased region" description="Acidic residues" evidence="8">
    <location>
        <begin position="572"/>
        <end position="597"/>
    </location>
</feature>
<keyword evidence="7" id="KW-0234">DNA repair</keyword>
<keyword evidence="6" id="KW-0238">DNA-binding</keyword>
<keyword evidence="5" id="KW-0067">ATP-binding</keyword>
<accession>A0AAV3WT85</accession>
<proteinExistence type="predicted"/>
<dbReference type="RefSeq" id="WP_091761321.1">
    <property type="nucleotide sequence ID" value="NZ_BJVX01000010.1"/>
</dbReference>
<keyword evidence="4" id="KW-0347">Helicase</keyword>
<evidence type="ECO:0000256" key="4">
    <source>
        <dbReference type="ARBA" id="ARBA00022806"/>
    </source>
</evidence>
<dbReference type="GO" id="GO:0006281">
    <property type="term" value="P:DNA repair"/>
    <property type="evidence" value="ECO:0007669"/>
    <property type="project" value="UniProtKB-KW"/>
</dbReference>
<evidence type="ECO:0000256" key="3">
    <source>
        <dbReference type="ARBA" id="ARBA00022801"/>
    </source>
</evidence>
<keyword evidence="1" id="KW-0547">Nucleotide-binding</keyword>
<dbReference type="GO" id="GO:0005524">
    <property type="term" value="F:ATP binding"/>
    <property type="evidence" value="ECO:0007669"/>
    <property type="project" value="UniProtKB-KW"/>
</dbReference>
<reference evidence="10" key="1">
    <citation type="submission" date="2019-08" db="EMBL/GenBank/DDBJ databases">
        <title>Marinilactibacillus psychrotolerans M13-2T whole genome sequencing project.</title>
        <authorList>
            <person name="Ishikawa M."/>
            <person name="Suzuki T."/>
            <person name="Matsutani M."/>
        </authorList>
    </citation>
    <scope>NUCLEOTIDE SEQUENCE</scope>
    <source>
        <strain evidence="10">M13-2T</strain>
    </source>
</reference>
<organism evidence="10 11">
    <name type="scientific">Marinilactibacillus psychrotolerans</name>
    <dbReference type="NCBI Taxonomy" id="191770"/>
    <lineage>
        <taxon>Bacteria</taxon>
        <taxon>Bacillati</taxon>
        <taxon>Bacillota</taxon>
        <taxon>Bacilli</taxon>
        <taxon>Lactobacillales</taxon>
        <taxon>Carnobacteriaceae</taxon>
        <taxon>Marinilactibacillus</taxon>
    </lineage>
</organism>
<sequence>MTQYSYSRVSLFKDCPYHFKLRYIDKLTEIPNFTATNPLILGHALHTGIETDYETAVEEYTNSFSIIDDSHIEESMKLEILIPKVKQFLKETFSDDFELIHEYQIDKPDYIGYVDLIAVSPSGECVVIDFKYSNNIQNYKKSGQLHIYKHYLEQDGFDVKKMGFLFVPKTNIRKGKTEDQHHFRKRIVEEVGKSSVTFLPIEYDEMEVVYFHNTIKEIERTTEYSKNVSGNCFSCAGIDAKKSGRWTTLTPPDFLETIQDKNGEILMQLPVNERRNVEKVQKRVFWLYGAPMSGKTTFANDFPDPLMLNTDGNVRLVDAPFISIANEVSSTGRVTNTTLAWDKFKDALAELEKKDNDFKTIVVDLLEDTYESCRLYMYDKLGIEHEADNSFKAWDMVRTEFLSTIKRVVHLDYENIIFISHEDTTKDVTKKSGDKITAIKPNLQEKAALKVAGMVDIVGRIVVEEDTRKVVFKSKDYVFGGGRLPGLKVDEIELDADAFIDLYDISVPNNKKRKPAAKSKPTEEPKEEAEDTEEQQEEIAEKSKRKRRSRKAETEEVEEPKRKRRSRKTEEPAEVDTDPEDDETPPGEEGSTEEEVSDEPKRKRRERKKPEEKDEAAEEPTTRRRRRRR</sequence>
<evidence type="ECO:0000313" key="10">
    <source>
        <dbReference type="EMBL" id="GEQ36030.1"/>
    </source>
</evidence>
<dbReference type="GO" id="GO:0003677">
    <property type="term" value="F:DNA binding"/>
    <property type="evidence" value="ECO:0007669"/>
    <property type="project" value="UniProtKB-KW"/>
</dbReference>
<dbReference type="Proteomes" id="UP000887127">
    <property type="component" value="Unassembled WGS sequence"/>
</dbReference>
<comment type="caution">
    <text evidence="10">The sequence shown here is derived from an EMBL/GenBank/DDBJ whole genome shotgun (WGS) entry which is preliminary data.</text>
</comment>
<evidence type="ECO:0000259" key="9">
    <source>
        <dbReference type="Pfam" id="PF12705"/>
    </source>
</evidence>
<protein>
    <submittedName>
        <fullName evidence="10">NTP-binding protein</fullName>
    </submittedName>
</protein>